<protein>
    <submittedName>
        <fullName evidence="2">Uncharacterized protein</fullName>
    </submittedName>
</protein>
<feature type="compositionally biased region" description="Basic residues" evidence="1">
    <location>
        <begin position="85"/>
        <end position="95"/>
    </location>
</feature>
<feature type="compositionally biased region" description="Basic residues" evidence="1">
    <location>
        <begin position="56"/>
        <end position="73"/>
    </location>
</feature>
<dbReference type="AlphaFoldDB" id="A0A1X6PBE5"/>
<dbReference type="EMBL" id="KV918817">
    <property type="protein sequence ID" value="OSX78239.1"/>
    <property type="molecule type" value="Genomic_DNA"/>
</dbReference>
<reference evidence="2 3" key="1">
    <citation type="submission" date="2017-03" db="EMBL/GenBank/DDBJ databases">
        <title>WGS assembly of Porphyra umbilicalis.</title>
        <authorList>
            <person name="Brawley S.H."/>
            <person name="Blouin N.A."/>
            <person name="Ficko-Blean E."/>
            <person name="Wheeler G.L."/>
            <person name="Lohr M."/>
            <person name="Goodson H.V."/>
            <person name="Jenkins J.W."/>
            <person name="Blaby-Haas C.E."/>
            <person name="Helliwell K.E."/>
            <person name="Chan C."/>
            <person name="Marriage T."/>
            <person name="Bhattacharya D."/>
            <person name="Klein A.S."/>
            <person name="Badis Y."/>
            <person name="Brodie J."/>
            <person name="Cao Y."/>
            <person name="Collen J."/>
            <person name="Dittami S.M."/>
            <person name="Gachon C.M."/>
            <person name="Green B.R."/>
            <person name="Karpowicz S."/>
            <person name="Kim J.W."/>
            <person name="Kudahl U."/>
            <person name="Lin S."/>
            <person name="Michel G."/>
            <person name="Mittag M."/>
            <person name="Olson B.J."/>
            <person name="Pangilinan J."/>
            <person name="Peng Y."/>
            <person name="Qiu H."/>
            <person name="Shu S."/>
            <person name="Singer J.T."/>
            <person name="Smith A.G."/>
            <person name="Sprecher B.N."/>
            <person name="Wagner V."/>
            <person name="Wang W."/>
            <person name="Wang Z.-Y."/>
            <person name="Yan J."/>
            <person name="Yarish C."/>
            <person name="Zoeuner-Riek S."/>
            <person name="Zhuang Y."/>
            <person name="Zou Y."/>
            <person name="Lindquist E.A."/>
            <person name="Grimwood J."/>
            <person name="Barry K."/>
            <person name="Rokhsar D.S."/>
            <person name="Schmutz J."/>
            <person name="Stiller J.W."/>
            <person name="Grossman A.R."/>
            <person name="Prochnik S.E."/>
        </authorList>
    </citation>
    <scope>NUCLEOTIDE SEQUENCE [LARGE SCALE GENOMIC DNA]</scope>
    <source>
        <strain evidence="2">4086291</strain>
    </source>
</reference>
<name>A0A1X6PBE5_PORUM</name>
<gene>
    <name evidence="2" type="ORF">BU14_0115s0010</name>
</gene>
<evidence type="ECO:0000313" key="2">
    <source>
        <dbReference type="EMBL" id="OSX78239.1"/>
    </source>
</evidence>
<dbReference type="Proteomes" id="UP000218209">
    <property type="component" value="Unassembled WGS sequence"/>
</dbReference>
<keyword evidence="3" id="KW-1185">Reference proteome</keyword>
<feature type="compositionally biased region" description="Low complexity" evidence="1">
    <location>
        <begin position="33"/>
        <end position="55"/>
    </location>
</feature>
<feature type="compositionally biased region" description="Gly residues" evidence="1">
    <location>
        <begin position="112"/>
        <end position="152"/>
    </location>
</feature>
<evidence type="ECO:0000256" key="1">
    <source>
        <dbReference type="SAM" id="MobiDB-lite"/>
    </source>
</evidence>
<accession>A0A1X6PBE5</accession>
<evidence type="ECO:0000313" key="3">
    <source>
        <dbReference type="Proteomes" id="UP000218209"/>
    </source>
</evidence>
<organism evidence="2 3">
    <name type="scientific">Porphyra umbilicalis</name>
    <name type="common">Purple laver</name>
    <name type="synonym">Red alga</name>
    <dbReference type="NCBI Taxonomy" id="2786"/>
    <lineage>
        <taxon>Eukaryota</taxon>
        <taxon>Rhodophyta</taxon>
        <taxon>Bangiophyceae</taxon>
        <taxon>Bangiales</taxon>
        <taxon>Bangiaceae</taxon>
        <taxon>Porphyra</taxon>
    </lineage>
</organism>
<sequence>MAPSVPVLPSSLFADLPPPPVGRSTGGRPAGVAAPPRSARPNRRAAAVCQPSCRPSPRRPRRAALGLRGKRTKSMLTWRFTSTRPPRRPCRRRGRGGGAAAGPRPCPPAAAGRGGVGAVWGPGWRRLGGGGGGGAASGGGGGGGGGGAGGASGPVSARGRRKGRPLGSADGEVDVGRLSSASSASSASLGSLASPSPSSTSLASVASGASDGVVSGDEEGRSKKLDRKSRGLLSIKRRSKKRADETGA</sequence>
<feature type="compositionally biased region" description="Low complexity" evidence="1">
    <location>
        <begin position="178"/>
        <end position="215"/>
    </location>
</feature>
<proteinExistence type="predicted"/>
<feature type="region of interest" description="Disordered" evidence="1">
    <location>
        <begin position="1"/>
        <end position="248"/>
    </location>
</feature>